<name>A0A7J6N3R4_PEROL</name>
<gene>
    <name evidence="2" type="ORF">FOZ60_016414</name>
</gene>
<evidence type="ECO:0000313" key="2">
    <source>
        <dbReference type="EMBL" id="KAF4678569.1"/>
    </source>
</evidence>
<organism evidence="2 3">
    <name type="scientific">Perkinsus olseni</name>
    <name type="common">Perkinsus atlanticus</name>
    <dbReference type="NCBI Taxonomy" id="32597"/>
    <lineage>
        <taxon>Eukaryota</taxon>
        <taxon>Sar</taxon>
        <taxon>Alveolata</taxon>
        <taxon>Perkinsozoa</taxon>
        <taxon>Perkinsea</taxon>
        <taxon>Perkinsida</taxon>
        <taxon>Perkinsidae</taxon>
        <taxon>Perkinsus</taxon>
    </lineage>
</organism>
<evidence type="ECO:0000313" key="3">
    <source>
        <dbReference type="Proteomes" id="UP000541610"/>
    </source>
</evidence>
<dbReference type="AlphaFoldDB" id="A0A7J6N3R4"/>
<dbReference type="EMBL" id="JABANP010000874">
    <property type="protein sequence ID" value="KAF4678569.1"/>
    <property type="molecule type" value="Genomic_DNA"/>
</dbReference>
<evidence type="ECO:0000256" key="1">
    <source>
        <dbReference type="SAM" id="MobiDB-lite"/>
    </source>
</evidence>
<sequence>MDAQGRLRGRLAEGVIPNEPPPSDETVADDGASAAEVWPTINGTEGYPPLLRNESHYVILPAPSDTVVCSYSNGEVNTERFEKFILAVKNDSIASIEAICPKTNHSDAFRLEYLRRNRLDRYYLKYPNVLPHYSFLSLPYNLRQDPLFYVEWDAGDAISRLSSLNNRPNPDERFKVALSDVAEAQRDNDKVMLETIRIVSEICSDLLPVIKRRYPTYGDLCVDYHDAAEAVAISYKPGVYLRNS</sequence>
<dbReference type="Proteomes" id="UP000541610">
    <property type="component" value="Unassembled WGS sequence"/>
</dbReference>
<feature type="region of interest" description="Disordered" evidence="1">
    <location>
        <begin position="1"/>
        <end position="30"/>
    </location>
</feature>
<proteinExistence type="predicted"/>
<reference evidence="2 3" key="1">
    <citation type="submission" date="2020-04" db="EMBL/GenBank/DDBJ databases">
        <title>Perkinsus olseni comparative genomics.</title>
        <authorList>
            <person name="Bogema D.R."/>
        </authorList>
    </citation>
    <scope>NUCLEOTIDE SEQUENCE [LARGE SCALE GENOMIC DNA]</scope>
    <source>
        <strain evidence="2">00978-12</strain>
    </source>
</reference>
<comment type="caution">
    <text evidence="2">The sequence shown here is derived from an EMBL/GenBank/DDBJ whole genome shotgun (WGS) entry which is preliminary data.</text>
</comment>
<accession>A0A7J6N3R4</accession>
<protein>
    <submittedName>
        <fullName evidence="2">Uncharacterized protein</fullName>
    </submittedName>
</protein>